<feature type="domain" description="T-SNARE coiled-coil homology" evidence="12">
    <location>
        <begin position="493"/>
        <end position="555"/>
    </location>
</feature>
<dbReference type="Pfam" id="PF00672">
    <property type="entry name" value="HAMP"/>
    <property type="match status" value="1"/>
</dbReference>
<dbReference type="SMART" id="SM00304">
    <property type="entry name" value="HAMP"/>
    <property type="match status" value="1"/>
</dbReference>
<organism evidence="14 15">
    <name type="scientific">Marinobacter adhaerens</name>
    <dbReference type="NCBI Taxonomy" id="1033846"/>
    <lineage>
        <taxon>Bacteria</taxon>
        <taxon>Pseudomonadati</taxon>
        <taxon>Pseudomonadota</taxon>
        <taxon>Gammaproteobacteria</taxon>
        <taxon>Pseudomonadales</taxon>
        <taxon>Marinobacteraceae</taxon>
        <taxon>Marinobacter</taxon>
    </lineage>
</organism>
<dbReference type="InterPro" id="IPR004089">
    <property type="entry name" value="MCPsignal_dom"/>
</dbReference>
<evidence type="ECO:0000259" key="12">
    <source>
        <dbReference type="PROSITE" id="PS50192"/>
    </source>
</evidence>
<dbReference type="InterPro" id="IPR003660">
    <property type="entry name" value="HAMP_dom"/>
</dbReference>
<dbReference type="SUPFAM" id="SSF58104">
    <property type="entry name" value="Methyl-accepting chemotaxis protein (MCP) signaling domain"/>
    <property type="match status" value="1"/>
</dbReference>
<keyword evidence="9" id="KW-0175">Coiled coil</keyword>
<evidence type="ECO:0000259" key="13">
    <source>
        <dbReference type="PROSITE" id="PS50885"/>
    </source>
</evidence>
<dbReference type="Proteomes" id="UP000431462">
    <property type="component" value="Unassembled WGS sequence"/>
</dbReference>
<evidence type="ECO:0000256" key="4">
    <source>
        <dbReference type="ARBA" id="ARBA00022989"/>
    </source>
</evidence>
<feature type="domain" description="Methyl-accepting transducer" evidence="11">
    <location>
        <begin position="306"/>
        <end position="542"/>
    </location>
</feature>
<dbReference type="GO" id="GO:0006935">
    <property type="term" value="P:chemotaxis"/>
    <property type="evidence" value="ECO:0007669"/>
    <property type="project" value="UniProtKB-ARBA"/>
</dbReference>
<dbReference type="OrthoDB" id="2489132at2"/>
<keyword evidence="3 10" id="KW-0812">Transmembrane</keyword>
<keyword evidence="4 10" id="KW-1133">Transmembrane helix</keyword>
<dbReference type="PROSITE" id="PS50111">
    <property type="entry name" value="CHEMOTAXIS_TRANSDUC_2"/>
    <property type="match status" value="1"/>
</dbReference>
<evidence type="ECO:0000256" key="3">
    <source>
        <dbReference type="ARBA" id="ARBA00022692"/>
    </source>
</evidence>
<keyword evidence="2" id="KW-0997">Cell inner membrane</keyword>
<gene>
    <name evidence="14" type="ORF">FH752_14465</name>
</gene>
<sequence>MTLRFSSFSIRARIVALFSVLIGLSVLSSWLMQSRIDVIGARVDDQATIIAGQRAATEQQSELIDRQQAIGVLAGRVTTAQQHLDAMQYWYFHAALNADLESLEKAEAALALLLAELDSMAIADAALGDRVADMKESVDTYRTVGARMFEFFEKSMMLMGRSMAEVAREEAVKLTNHLGAIRVDYQQQASALSEGVLAAGADLLTASDEVVGSAEAVQQDINGARQTGLVMAVTLVVAALVLGGLFLMSLTRPINRLGRQISDIQETNNLAGTLHYQRKDELRVIASAFDQMLERFARLIGQVAGTTGDLGDVAARGRASSQSLNEYVGRQKHETSLVATAANQVTVTAEGVLDNARNAERLSREVSELTSSGGAAAQASVTAMSQLEERIEEVAVSIRSLAGQSESIGRAVEVIRVISEKTNLLALNAAIEAARAGDAGRGFSIVADEVRGLAQQTAGSTEEIDELVTALQKGARSAVDSAETSREESRRTVALIQECSQSLQAIDDKALAMRSLNQEVAQAAAEQRDAVSSIDENLINLTEQIEEISDNARNAESMTDRVASLSEILTSNIRQFRY</sequence>
<dbReference type="SMART" id="SM00283">
    <property type="entry name" value="MA"/>
    <property type="match status" value="1"/>
</dbReference>
<name>A0A1E3C7M8_9GAMM</name>
<reference evidence="14 15" key="1">
    <citation type="submission" date="2019-06" db="EMBL/GenBank/DDBJ databases">
        <title>Enrichment of Autotrophic Halophilic Microorganisms from Red Sea Brine Pool Using Microbial Electrosynthesis System.</title>
        <authorList>
            <person name="Alqahtani M.F."/>
            <person name="Bajracharya S."/>
            <person name="Katuri K.P."/>
            <person name="Ali M."/>
            <person name="Saikaly P.E."/>
        </authorList>
    </citation>
    <scope>NUCLEOTIDE SEQUENCE [LARGE SCALE GENOMIC DNA]</scope>
    <source>
        <strain evidence="14">MES15</strain>
    </source>
</reference>
<evidence type="ECO:0000259" key="11">
    <source>
        <dbReference type="PROSITE" id="PS50111"/>
    </source>
</evidence>
<comment type="caution">
    <text evidence="14">The sequence shown here is derived from an EMBL/GenBank/DDBJ whole genome shotgun (WGS) entry which is preliminary data.</text>
</comment>
<dbReference type="PROSITE" id="PS50192">
    <property type="entry name" value="T_SNARE"/>
    <property type="match status" value="1"/>
</dbReference>
<dbReference type="Pfam" id="PF00015">
    <property type="entry name" value="MCPsignal"/>
    <property type="match status" value="1"/>
</dbReference>
<comment type="similarity">
    <text evidence="7">Belongs to the methyl-accepting chemotaxis (MCP) protein family.</text>
</comment>
<dbReference type="GO" id="GO:0005886">
    <property type="term" value="C:plasma membrane"/>
    <property type="evidence" value="ECO:0007669"/>
    <property type="project" value="UniProtKB-SubCell"/>
</dbReference>
<dbReference type="RefSeq" id="WP_069184444.1">
    <property type="nucleotide sequence ID" value="NZ_LXRF01000015.1"/>
</dbReference>
<feature type="coiled-coil region" evidence="9">
    <location>
        <begin position="506"/>
        <end position="558"/>
    </location>
</feature>
<accession>A0A1E3C7M8</accession>
<dbReference type="PROSITE" id="PS50885">
    <property type="entry name" value="HAMP"/>
    <property type="match status" value="1"/>
</dbReference>
<evidence type="ECO:0000256" key="7">
    <source>
        <dbReference type="ARBA" id="ARBA00029447"/>
    </source>
</evidence>
<evidence type="ECO:0000256" key="2">
    <source>
        <dbReference type="ARBA" id="ARBA00022519"/>
    </source>
</evidence>
<dbReference type="FunFam" id="1.10.287.950:FF:000001">
    <property type="entry name" value="Methyl-accepting chemotaxis sensory transducer"/>
    <property type="match status" value="1"/>
</dbReference>
<evidence type="ECO:0000256" key="9">
    <source>
        <dbReference type="SAM" id="Coils"/>
    </source>
</evidence>
<evidence type="ECO:0000256" key="5">
    <source>
        <dbReference type="ARBA" id="ARBA00023136"/>
    </source>
</evidence>
<feature type="transmembrane region" description="Helical" evidence="10">
    <location>
        <begin position="12"/>
        <end position="32"/>
    </location>
</feature>
<feature type="domain" description="HAMP" evidence="13">
    <location>
        <begin position="248"/>
        <end position="301"/>
    </location>
</feature>
<dbReference type="Gene3D" id="1.10.287.950">
    <property type="entry name" value="Methyl-accepting chemotaxis protein"/>
    <property type="match status" value="1"/>
</dbReference>
<dbReference type="EMBL" id="VENC01000012">
    <property type="protein sequence ID" value="MTI99815.1"/>
    <property type="molecule type" value="Genomic_DNA"/>
</dbReference>
<dbReference type="PANTHER" id="PTHR32089:SF119">
    <property type="entry name" value="METHYL-ACCEPTING CHEMOTAXIS PROTEIN CTPL"/>
    <property type="match status" value="1"/>
</dbReference>
<evidence type="ECO:0000313" key="14">
    <source>
        <dbReference type="EMBL" id="MTI99815.1"/>
    </source>
</evidence>
<evidence type="ECO:0000256" key="1">
    <source>
        <dbReference type="ARBA" id="ARBA00004429"/>
    </source>
</evidence>
<dbReference type="CDD" id="cd06225">
    <property type="entry name" value="HAMP"/>
    <property type="match status" value="1"/>
</dbReference>
<keyword evidence="2" id="KW-1003">Cell membrane</keyword>
<evidence type="ECO:0000256" key="10">
    <source>
        <dbReference type="SAM" id="Phobius"/>
    </source>
</evidence>
<dbReference type="GO" id="GO:0007165">
    <property type="term" value="P:signal transduction"/>
    <property type="evidence" value="ECO:0007669"/>
    <property type="project" value="UniProtKB-KW"/>
</dbReference>
<comment type="subcellular location">
    <subcellularLocation>
        <location evidence="1">Cell inner membrane</location>
        <topology evidence="1">Multi-pass membrane protein</topology>
    </subcellularLocation>
</comment>
<dbReference type="AlphaFoldDB" id="A0A1E3C7M8"/>
<keyword evidence="6 8" id="KW-0807">Transducer</keyword>
<feature type="transmembrane region" description="Helical" evidence="10">
    <location>
        <begin position="228"/>
        <end position="250"/>
    </location>
</feature>
<dbReference type="InterPro" id="IPR000727">
    <property type="entry name" value="T_SNARE_dom"/>
</dbReference>
<evidence type="ECO:0000313" key="15">
    <source>
        <dbReference type="Proteomes" id="UP000431462"/>
    </source>
</evidence>
<proteinExistence type="inferred from homology"/>
<protein>
    <submittedName>
        <fullName evidence="14">Methyl-accepting chemotaxis protein</fullName>
    </submittedName>
</protein>
<keyword evidence="5 10" id="KW-0472">Membrane</keyword>
<evidence type="ECO:0000256" key="6">
    <source>
        <dbReference type="ARBA" id="ARBA00023224"/>
    </source>
</evidence>
<dbReference type="PANTHER" id="PTHR32089">
    <property type="entry name" value="METHYL-ACCEPTING CHEMOTAXIS PROTEIN MCPB"/>
    <property type="match status" value="1"/>
</dbReference>
<evidence type="ECO:0000256" key="8">
    <source>
        <dbReference type="PROSITE-ProRule" id="PRU00284"/>
    </source>
</evidence>